<dbReference type="SUPFAM" id="SSF53790">
    <property type="entry name" value="Tetrapyrrole methylase"/>
    <property type="match status" value="1"/>
</dbReference>
<dbReference type="GO" id="GO:0046047">
    <property type="term" value="P:TTP catabolic process"/>
    <property type="evidence" value="ECO:0007669"/>
    <property type="project" value="TreeGrafter"/>
</dbReference>
<dbReference type="InterPro" id="IPR048011">
    <property type="entry name" value="NTP-PPase_MazG-like_C"/>
</dbReference>
<dbReference type="NCBIfam" id="NF007113">
    <property type="entry name" value="PRK09562.1"/>
    <property type="match status" value="1"/>
</dbReference>
<name>A0A1H8TPZ5_9FIRM</name>
<dbReference type="InterPro" id="IPR035996">
    <property type="entry name" value="4pyrrol_Methylase_sf"/>
</dbReference>
<dbReference type="Pfam" id="PF03819">
    <property type="entry name" value="MazG"/>
    <property type="match status" value="2"/>
</dbReference>
<dbReference type="InterPro" id="IPR011551">
    <property type="entry name" value="NTP_PyrPHydrolase_MazG"/>
</dbReference>
<dbReference type="GO" id="GO:0046076">
    <property type="term" value="P:dTTP catabolic process"/>
    <property type="evidence" value="ECO:0007669"/>
    <property type="project" value="TreeGrafter"/>
</dbReference>
<organism evidence="3 4">
    <name type="scientific">Propionispora vibrioides</name>
    <dbReference type="NCBI Taxonomy" id="112903"/>
    <lineage>
        <taxon>Bacteria</taxon>
        <taxon>Bacillati</taxon>
        <taxon>Bacillota</taxon>
        <taxon>Negativicutes</taxon>
        <taxon>Selenomonadales</taxon>
        <taxon>Sporomusaceae</taxon>
        <taxon>Propionispora</taxon>
    </lineage>
</organism>
<dbReference type="Gene3D" id="1.10.287.1080">
    <property type="entry name" value="MazG-like"/>
    <property type="match status" value="2"/>
</dbReference>
<proteinExistence type="predicted"/>
<dbReference type="GO" id="GO:0006203">
    <property type="term" value="P:dGTP catabolic process"/>
    <property type="evidence" value="ECO:0007669"/>
    <property type="project" value="TreeGrafter"/>
</dbReference>
<dbReference type="SUPFAM" id="SSF101386">
    <property type="entry name" value="all-alpha NTP pyrophosphatases"/>
    <property type="match status" value="2"/>
</dbReference>
<evidence type="ECO:0000313" key="3">
    <source>
        <dbReference type="EMBL" id="SEO92684.1"/>
    </source>
</evidence>
<dbReference type="InterPro" id="IPR000878">
    <property type="entry name" value="4pyrrol_Mease"/>
</dbReference>
<protein>
    <submittedName>
        <fullName evidence="3">Tetrapyrrole methylase family protein / MazG family protein</fullName>
    </submittedName>
</protein>
<evidence type="ECO:0000313" key="4">
    <source>
        <dbReference type="Proteomes" id="UP000198847"/>
    </source>
</evidence>
<keyword evidence="3" id="KW-0489">Methyltransferase</keyword>
<dbReference type="InterPro" id="IPR014777">
    <property type="entry name" value="4pyrrole_Mease_sub1"/>
</dbReference>
<feature type="domain" description="Tetrapyrrole methylase" evidence="1">
    <location>
        <begin position="4"/>
        <end position="206"/>
    </location>
</feature>
<keyword evidence="3" id="KW-0808">Transferase</keyword>
<dbReference type="PANTHER" id="PTHR30522">
    <property type="entry name" value="NUCLEOSIDE TRIPHOSPHATE PYROPHOSPHOHYDROLASE"/>
    <property type="match status" value="1"/>
</dbReference>
<dbReference type="Pfam" id="PF00590">
    <property type="entry name" value="TP_methylase"/>
    <property type="match status" value="1"/>
</dbReference>
<dbReference type="EMBL" id="FODY01000007">
    <property type="protein sequence ID" value="SEO92684.1"/>
    <property type="molecule type" value="Genomic_DNA"/>
</dbReference>
<dbReference type="CDD" id="cd11528">
    <property type="entry name" value="NTP-PPase_MazG_Nterm"/>
    <property type="match status" value="1"/>
</dbReference>
<dbReference type="STRING" id="112903.SAMN04490178_10747"/>
<dbReference type="PIRSF" id="PIRSF002845">
    <property type="entry name" value="Ttrprl_mtas_MazG"/>
    <property type="match status" value="1"/>
</dbReference>
<dbReference type="GO" id="GO:0046081">
    <property type="term" value="P:dUTP catabolic process"/>
    <property type="evidence" value="ECO:0007669"/>
    <property type="project" value="TreeGrafter"/>
</dbReference>
<dbReference type="CDD" id="cd11723">
    <property type="entry name" value="YabN_N_like"/>
    <property type="match status" value="1"/>
</dbReference>
<dbReference type="GO" id="GO:0046061">
    <property type="term" value="P:dATP catabolic process"/>
    <property type="evidence" value="ECO:0007669"/>
    <property type="project" value="TreeGrafter"/>
</dbReference>
<evidence type="ECO:0000259" key="2">
    <source>
        <dbReference type="Pfam" id="PF03819"/>
    </source>
</evidence>
<sequence length="493" mass="55350">MGDITIIGLGPGSFGLLTLDTLERLTQAEALLLRTAKHPTVNELEKRGIRFISYDYLYEEKDSFAEVYEAIAADCLWQAAEKSVVYAVPGSPLVAEKTVTLIQQMAEERNIPVTVLPGMSFLEVLYTRLGVDPIDGLTVLDAADIGQVAPDRRTALVVTQVYNRQVASETKLSLMDFYPDDVLITVVQNLGLVDEKLVTVPLYELDRLPFIDHLTSVYVPAVPDTQQRFSVEPLVAVMAKLRSPEGCVWDREQDHATLRKYLLEEVYEVLEAIELGDRDKLCEELGDLLLQIVFHARVAEETGAFSMQDVVDQVVEKMIRRHPHVFGDILVRDAAEVVVNWEAIKKREKSHAGQKSVLDGIPIHFPALARAAKLQAKAAKVGFDWDNIAPVWEKLSEELAELQEAVREGQSPAVEEELGDVLFAVVNLARFLTVDAEIALTRTNNKFVNRFSYVERQVALANRSWDKFTLAELDEFWEQAKKAEVKNGEFSKK</sequence>
<dbReference type="OrthoDB" id="9808939at2"/>
<dbReference type="RefSeq" id="WP_091745428.1">
    <property type="nucleotide sequence ID" value="NZ_FODY01000007.1"/>
</dbReference>
<dbReference type="FunFam" id="1.10.287.1080:FF:000003">
    <property type="entry name" value="Nucleoside triphosphate pyrophosphohydrolase"/>
    <property type="match status" value="1"/>
</dbReference>
<dbReference type="AlphaFoldDB" id="A0A1H8TPZ5"/>
<dbReference type="InterPro" id="IPR004518">
    <property type="entry name" value="MazG-like_dom"/>
</dbReference>
<feature type="domain" description="NTP pyrophosphohydrolase MazG-like" evidence="2">
    <location>
        <begin position="394"/>
        <end position="450"/>
    </location>
</feature>
<dbReference type="InterPro" id="IPR048015">
    <property type="entry name" value="NTP-PPase_MazG-like_N"/>
</dbReference>
<dbReference type="GO" id="GO:0047429">
    <property type="term" value="F:nucleoside triphosphate diphosphatase activity"/>
    <property type="evidence" value="ECO:0007669"/>
    <property type="project" value="InterPro"/>
</dbReference>
<dbReference type="NCBIfam" id="TIGR00444">
    <property type="entry name" value="mazG"/>
    <property type="match status" value="1"/>
</dbReference>
<gene>
    <name evidence="3" type="ORF">SAMN04490178_10747</name>
</gene>
<dbReference type="FunFam" id="1.10.287.1080:FF:000001">
    <property type="entry name" value="Nucleoside triphosphate pyrophosphohydrolase"/>
    <property type="match status" value="1"/>
</dbReference>
<dbReference type="GO" id="GO:0046052">
    <property type="term" value="P:UTP catabolic process"/>
    <property type="evidence" value="ECO:0007669"/>
    <property type="project" value="TreeGrafter"/>
</dbReference>
<dbReference type="InterPro" id="IPR035013">
    <property type="entry name" value="YabN_N"/>
</dbReference>
<dbReference type="CDD" id="cd11529">
    <property type="entry name" value="NTP-PPase_MazG_Cterm"/>
    <property type="match status" value="1"/>
</dbReference>
<dbReference type="PANTHER" id="PTHR30522:SF0">
    <property type="entry name" value="NUCLEOSIDE TRIPHOSPHATE PYROPHOSPHOHYDROLASE"/>
    <property type="match status" value="1"/>
</dbReference>
<dbReference type="GO" id="GO:0032259">
    <property type="term" value="P:methylation"/>
    <property type="evidence" value="ECO:0007669"/>
    <property type="project" value="UniProtKB-KW"/>
</dbReference>
<feature type="domain" description="NTP pyrophosphohydrolase MazG-like" evidence="2">
    <location>
        <begin position="253"/>
        <end position="326"/>
    </location>
</feature>
<keyword evidence="4" id="KW-1185">Reference proteome</keyword>
<dbReference type="InterPro" id="IPR024180">
    <property type="entry name" value="Tetrapyrrole_Mease/MazG_pred"/>
</dbReference>
<dbReference type="Gene3D" id="3.40.1010.10">
    <property type="entry name" value="Cobalt-precorrin-4 Transmethylase, Domain 1"/>
    <property type="match status" value="1"/>
</dbReference>
<accession>A0A1H8TPZ5</accession>
<dbReference type="GO" id="GO:0008168">
    <property type="term" value="F:methyltransferase activity"/>
    <property type="evidence" value="ECO:0007669"/>
    <property type="project" value="UniProtKB-KW"/>
</dbReference>
<dbReference type="GO" id="GO:0006950">
    <property type="term" value="P:response to stress"/>
    <property type="evidence" value="ECO:0007669"/>
    <property type="project" value="UniProtKB-ARBA"/>
</dbReference>
<evidence type="ECO:0000259" key="1">
    <source>
        <dbReference type="Pfam" id="PF00590"/>
    </source>
</evidence>
<dbReference type="Proteomes" id="UP000198847">
    <property type="component" value="Unassembled WGS sequence"/>
</dbReference>
<reference evidence="3 4" key="1">
    <citation type="submission" date="2016-10" db="EMBL/GenBank/DDBJ databases">
        <authorList>
            <person name="de Groot N.N."/>
        </authorList>
    </citation>
    <scope>NUCLEOTIDE SEQUENCE [LARGE SCALE GENOMIC DNA]</scope>
    <source>
        <strain evidence="3 4">DSM 13305</strain>
    </source>
</reference>